<name>A0AAN7YBS2_9PEZI</name>
<comment type="caution">
    <text evidence="4">The sequence shown here is derived from an EMBL/GenBank/DDBJ whole genome shotgun (WGS) entry which is preliminary data.</text>
</comment>
<accession>A0AAN7YBS2</accession>
<dbReference type="PANTHER" id="PTHR47706:SF7">
    <property type="entry name" value="CIPA-LIKE, PUTATIVE (AFU_ORTHOLOGUE AFUA_1G01630)-RELATED"/>
    <property type="match status" value="1"/>
</dbReference>
<gene>
    <name evidence="4" type="ORF">LTR62_001086</name>
</gene>
<dbReference type="InterPro" id="IPR036291">
    <property type="entry name" value="NAD(P)-bd_dom_sf"/>
</dbReference>
<dbReference type="Proteomes" id="UP001310890">
    <property type="component" value="Unassembled WGS sequence"/>
</dbReference>
<sequence>MSNLKNIAIVGAGGNIGRPIVSALLAGNKHILTALTRPDSTSTLPPRVHHTKKVDFTNHAALVPALQGQNILIITLAVTADPSVQKKLIDAAAEAGVRYILPNEYGINSADETMRHDVRTGSEAIRDRQYIEEKGMGWIGICCGFWYEFSLSGAEFRFGFDVEKKSLTVFGHGKQCITTSTWPFVGAAVAAVLGLPAEVAEAEGGKCLADFRNRQVTVASFRVSQMDMFHSVLRVTGTKESEWTLSHEDVKERFARGQAMMKEGNMVGFGIQLYARSFFPDGKGDLEAVLQNEMLGLPYGMEGLDEATRVAVEYAESGKAKAWTFGL</sequence>
<dbReference type="InterPro" id="IPR008030">
    <property type="entry name" value="NmrA-like"/>
</dbReference>
<reference evidence="4" key="1">
    <citation type="submission" date="2023-08" db="EMBL/GenBank/DDBJ databases">
        <title>Black Yeasts Isolated from many extreme environments.</title>
        <authorList>
            <person name="Coleine C."/>
            <person name="Stajich J.E."/>
            <person name="Selbmann L."/>
        </authorList>
    </citation>
    <scope>NUCLEOTIDE SEQUENCE</scope>
    <source>
        <strain evidence="4">CCFEE 5401</strain>
    </source>
</reference>
<proteinExistence type="predicted"/>
<keyword evidence="2" id="KW-0560">Oxidoreductase</keyword>
<dbReference type="GO" id="GO:0016491">
    <property type="term" value="F:oxidoreductase activity"/>
    <property type="evidence" value="ECO:0007669"/>
    <property type="project" value="UniProtKB-KW"/>
</dbReference>
<evidence type="ECO:0000256" key="2">
    <source>
        <dbReference type="ARBA" id="ARBA00023002"/>
    </source>
</evidence>
<evidence type="ECO:0000313" key="5">
    <source>
        <dbReference type="Proteomes" id="UP001310890"/>
    </source>
</evidence>
<dbReference type="PANTHER" id="PTHR47706">
    <property type="entry name" value="NMRA-LIKE FAMILY PROTEIN"/>
    <property type="match status" value="1"/>
</dbReference>
<dbReference type="Gene3D" id="3.40.50.720">
    <property type="entry name" value="NAD(P)-binding Rossmann-like Domain"/>
    <property type="match status" value="1"/>
</dbReference>
<dbReference type="Pfam" id="PF05368">
    <property type="entry name" value="NmrA"/>
    <property type="match status" value="1"/>
</dbReference>
<dbReference type="EMBL" id="JAVRRL010000118">
    <property type="protein sequence ID" value="KAK5107514.1"/>
    <property type="molecule type" value="Genomic_DNA"/>
</dbReference>
<keyword evidence="1" id="KW-0521">NADP</keyword>
<evidence type="ECO:0000313" key="4">
    <source>
        <dbReference type="EMBL" id="KAK5107514.1"/>
    </source>
</evidence>
<evidence type="ECO:0000259" key="3">
    <source>
        <dbReference type="Pfam" id="PF05368"/>
    </source>
</evidence>
<dbReference type="InterPro" id="IPR051609">
    <property type="entry name" value="NmrA/Isoflavone_reductase-like"/>
</dbReference>
<dbReference type="SUPFAM" id="SSF51735">
    <property type="entry name" value="NAD(P)-binding Rossmann-fold domains"/>
    <property type="match status" value="1"/>
</dbReference>
<dbReference type="AlphaFoldDB" id="A0AAN7YBS2"/>
<protein>
    <recommendedName>
        <fullName evidence="3">NmrA-like domain-containing protein</fullName>
    </recommendedName>
</protein>
<feature type="domain" description="NmrA-like" evidence="3">
    <location>
        <begin position="5"/>
        <end position="149"/>
    </location>
</feature>
<organism evidence="4 5">
    <name type="scientific">Meristemomyces frigidus</name>
    <dbReference type="NCBI Taxonomy" id="1508187"/>
    <lineage>
        <taxon>Eukaryota</taxon>
        <taxon>Fungi</taxon>
        <taxon>Dikarya</taxon>
        <taxon>Ascomycota</taxon>
        <taxon>Pezizomycotina</taxon>
        <taxon>Dothideomycetes</taxon>
        <taxon>Dothideomycetidae</taxon>
        <taxon>Mycosphaerellales</taxon>
        <taxon>Teratosphaeriaceae</taxon>
        <taxon>Meristemomyces</taxon>
    </lineage>
</organism>
<evidence type="ECO:0000256" key="1">
    <source>
        <dbReference type="ARBA" id="ARBA00022857"/>
    </source>
</evidence>